<gene>
    <name evidence="3" type="ORF">ONE63_000908</name>
</gene>
<dbReference type="Proteomes" id="UP001075354">
    <property type="component" value="Chromosome 1"/>
</dbReference>
<evidence type="ECO:0000313" key="4">
    <source>
        <dbReference type="Proteomes" id="UP001075354"/>
    </source>
</evidence>
<proteinExistence type="inferred from homology"/>
<dbReference type="PANTHER" id="PTHR13234">
    <property type="entry name" value="GAMMA-INTERFERON INDUCIBLE LYSOSOMAL THIOL REDUCTASE GILT"/>
    <property type="match status" value="1"/>
</dbReference>
<dbReference type="GO" id="GO:0016671">
    <property type="term" value="F:oxidoreductase activity, acting on a sulfur group of donors, disulfide as acceptor"/>
    <property type="evidence" value="ECO:0007669"/>
    <property type="project" value="InterPro"/>
</dbReference>
<keyword evidence="2" id="KW-0325">Glycoprotein</keyword>
<reference evidence="3" key="1">
    <citation type="submission" date="2022-12" db="EMBL/GenBank/DDBJ databases">
        <title>Chromosome-level genome assembly of the bean flower thrips Megalurothrips usitatus.</title>
        <authorList>
            <person name="Ma L."/>
            <person name="Liu Q."/>
            <person name="Li H."/>
            <person name="Cai W."/>
        </authorList>
    </citation>
    <scope>NUCLEOTIDE SEQUENCE</scope>
    <source>
        <strain evidence="3">Cailab_2022a</strain>
    </source>
</reference>
<accession>A0AAV7Y3U6</accession>
<organism evidence="3 4">
    <name type="scientific">Megalurothrips usitatus</name>
    <name type="common">bean blossom thrips</name>
    <dbReference type="NCBI Taxonomy" id="439358"/>
    <lineage>
        <taxon>Eukaryota</taxon>
        <taxon>Metazoa</taxon>
        <taxon>Ecdysozoa</taxon>
        <taxon>Arthropoda</taxon>
        <taxon>Hexapoda</taxon>
        <taxon>Insecta</taxon>
        <taxon>Pterygota</taxon>
        <taxon>Neoptera</taxon>
        <taxon>Paraneoptera</taxon>
        <taxon>Thysanoptera</taxon>
        <taxon>Terebrantia</taxon>
        <taxon>Thripoidea</taxon>
        <taxon>Thripidae</taxon>
        <taxon>Megalurothrips</taxon>
    </lineage>
</organism>
<dbReference type="InterPro" id="IPR004911">
    <property type="entry name" value="Interferon-induced_GILT"/>
</dbReference>
<dbReference type="EMBL" id="JAPTSV010000001">
    <property type="protein sequence ID" value="KAJ1532299.1"/>
    <property type="molecule type" value="Genomic_DNA"/>
</dbReference>
<keyword evidence="4" id="KW-1185">Reference proteome</keyword>
<evidence type="ECO:0008006" key="5">
    <source>
        <dbReference type="Google" id="ProtNLM"/>
    </source>
</evidence>
<dbReference type="AlphaFoldDB" id="A0AAV7Y3U6"/>
<evidence type="ECO:0000256" key="1">
    <source>
        <dbReference type="ARBA" id="ARBA00005679"/>
    </source>
</evidence>
<dbReference type="PANTHER" id="PTHR13234:SF69">
    <property type="entry name" value="GILT-LIKE PROTEIN 1"/>
    <property type="match status" value="1"/>
</dbReference>
<protein>
    <recommendedName>
        <fullName evidence="5">GILT-like protein 1</fullName>
    </recommendedName>
</protein>
<evidence type="ECO:0000256" key="2">
    <source>
        <dbReference type="ARBA" id="ARBA00023180"/>
    </source>
</evidence>
<evidence type="ECO:0000313" key="3">
    <source>
        <dbReference type="EMBL" id="KAJ1532299.1"/>
    </source>
</evidence>
<comment type="caution">
    <text evidence="3">The sequence shown here is derived from an EMBL/GenBank/DDBJ whole genome shotgun (WGS) entry which is preliminary data.</text>
</comment>
<comment type="similarity">
    <text evidence="1">Belongs to the GILT family.</text>
</comment>
<name>A0AAV7Y3U6_9NEOP</name>
<sequence>MPSVLLVFGEGAARAALGNDLIQVRLFQPAGPVNVTVYYESLCPDSIKFYINQLYPTMEITNLSTKVSLELIPYGKSQYTRADDGSLTFTCHHGERECYGNKVHACALNILTSKRERLSYLNCLLGSMLKDRQAVFPADKCAEDVGIGAQLPQIIECANKTQGNELLAEMGNKTQLLQPKLTSVPTVVFNNKYDQNDFKDSQTNFKGVLCKYISPKPAECAGLNGSTTLAASVLLLLSSTALFVFQ</sequence>
<dbReference type="Pfam" id="PF03227">
    <property type="entry name" value="GILT"/>
    <property type="match status" value="1"/>
</dbReference>